<dbReference type="FunFam" id="2.30.29.30:FF:000242">
    <property type="entry name" value="serine/threonine-protein kinase MRCK gamma isoform X1"/>
    <property type="match status" value="1"/>
</dbReference>
<dbReference type="KEGG" id="pcoo:112851919"/>
<evidence type="ECO:0000256" key="15">
    <source>
        <dbReference type="ARBA" id="ARBA00048679"/>
    </source>
</evidence>
<keyword evidence="24" id="KW-1185">Reference proteome</keyword>
<dbReference type="SMART" id="SM00220">
    <property type="entry name" value="S_TKc"/>
    <property type="match status" value="1"/>
</dbReference>
<dbReference type="SMART" id="SM00036">
    <property type="entry name" value="CNH"/>
    <property type="match status" value="1"/>
</dbReference>
<dbReference type="CTD" id="55561"/>
<dbReference type="InterPro" id="IPR002219">
    <property type="entry name" value="PKC_DAG/PE"/>
</dbReference>
<comment type="subcellular location">
    <subcellularLocation>
        <location evidence="2">Cytoplasm</location>
    </subcellularLocation>
</comment>
<dbReference type="InterPro" id="IPR050839">
    <property type="entry name" value="Rho-assoc_Ser/Thr_Kinase"/>
</dbReference>
<feature type="coiled-coil region" evidence="17">
    <location>
        <begin position="571"/>
        <end position="626"/>
    </location>
</feature>
<feature type="domain" description="Phorbol-ester/DAG-type" evidence="21">
    <location>
        <begin position="707"/>
        <end position="756"/>
    </location>
</feature>
<dbReference type="GeneID" id="112851919"/>
<dbReference type="InterPro" id="IPR000095">
    <property type="entry name" value="CRIB_dom"/>
</dbReference>
<comment type="catalytic activity">
    <reaction evidence="14">
        <text>L-threonyl-[protein] + ATP = O-phospho-L-threonyl-[protein] + ADP + H(+)</text>
        <dbReference type="Rhea" id="RHEA:46608"/>
        <dbReference type="Rhea" id="RHEA-COMP:11060"/>
        <dbReference type="Rhea" id="RHEA-COMP:11605"/>
        <dbReference type="ChEBI" id="CHEBI:15378"/>
        <dbReference type="ChEBI" id="CHEBI:30013"/>
        <dbReference type="ChEBI" id="CHEBI:30616"/>
        <dbReference type="ChEBI" id="CHEBI:61977"/>
        <dbReference type="ChEBI" id="CHEBI:456216"/>
        <dbReference type="EC" id="2.7.11.1"/>
    </reaction>
</comment>
<evidence type="ECO:0000256" key="14">
    <source>
        <dbReference type="ARBA" id="ARBA00047899"/>
    </source>
</evidence>
<dbReference type="Gene3D" id="3.30.60.20">
    <property type="match status" value="1"/>
</dbReference>
<dbReference type="PROSITE" id="PS50081">
    <property type="entry name" value="ZF_DAG_PE_2"/>
    <property type="match status" value="1"/>
</dbReference>
<keyword evidence="5" id="KW-0723">Serine/threonine-protein kinase</keyword>
<dbReference type="InterPro" id="IPR017441">
    <property type="entry name" value="Protein_kinase_ATP_BS"/>
</dbReference>
<dbReference type="GO" id="GO:0005524">
    <property type="term" value="F:ATP binding"/>
    <property type="evidence" value="ECO:0007669"/>
    <property type="project" value="UniProtKB-UniRule"/>
</dbReference>
<dbReference type="InterPro" id="IPR011993">
    <property type="entry name" value="PH-like_dom_sf"/>
</dbReference>
<dbReference type="Pfam" id="PF00130">
    <property type="entry name" value="C1_1"/>
    <property type="match status" value="1"/>
</dbReference>
<dbReference type="SMART" id="SM00233">
    <property type="entry name" value="PH"/>
    <property type="match status" value="1"/>
</dbReference>
<dbReference type="GO" id="GO:0004674">
    <property type="term" value="F:protein serine/threonine kinase activity"/>
    <property type="evidence" value="ECO:0007669"/>
    <property type="project" value="UniProtKB-KW"/>
</dbReference>
<feature type="compositionally biased region" description="Polar residues" evidence="18">
    <location>
        <begin position="1340"/>
        <end position="1356"/>
    </location>
</feature>
<dbReference type="Gene3D" id="3.30.200.20">
    <property type="entry name" value="Phosphorylase Kinase, domain 1"/>
    <property type="match status" value="1"/>
</dbReference>
<evidence type="ECO:0000256" key="17">
    <source>
        <dbReference type="SAM" id="Coils"/>
    </source>
</evidence>
<keyword evidence="10 25" id="KW-0418">Kinase</keyword>
<proteinExistence type="inferred from homology"/>
<dbReference type="RefSeq" id="XP_025771153.1">
    <property type="nucleotide sequence ID" value="XM_025915368.1"/>
</dbReference>
<sequence>MERRLRALEQLARGEAGGGPGLDGLLDLLLGLHHELSSAPLRRERNVAQFLSWAGPFVTKVKELRLQRDDFEILKVIGRGAFGEVAVVRQRDSGQIFAMKMLHKWEMLKRAETACFREERDVLVKGDSRWVTTLHYAFQDEEYLYLVMDYYAGGDLLTLLSRFEDRLPPELAQFYLAEMVLAIHSLHQLGYVHRDVKPDNVLLDMNGHIRLADFGSCLRLNNNGMVDSSVAVGTPDYISPEILQAMEEGKGHYGPQCDWWSLGVCAYELLFGETPFYAESLVETYGKIMNHETPRGSKASLSQTDGGSPGRDSDLQQERDRLLRELTEAQAGLQAQAGELCRAQERQEELLQRLREAQEREAATASQTQALSSRLEEAQDTSRRLQAQVATLCREVTQLQRQRERSTEKESLRVKTIHAASETNGTGLPEGGPQEAQLRKEVAALRVQLEQARGHGLSGKEEALCRLQEENQRLSLEQERLVGELEREQQSKQQLEGERRETESNWEAQIADILSWVNDEKVSRGYLQALATKMAEELESLRNVGTQTPPTRPLDHQWKARRLQKMDASARLELQSALEAEIRAKQSLQEQLTQVQEAQRQADSRLQEAEQQSRGLRQELAALREELQARGPADTKPSNSLIPFLSLRSSEKDSTKDPGISGEALRPGMEPELKPEGRRSLRLGAVFPRAPAAVTTPTEVPPAKPGSHSLRPRSFPSPTKCLRCTSLMLGLGRQGLGCDACGYFCHSACAPQAPPCPVPPDLLRTALGVHPETGTGTAYEGFLSVPRPSGVRRGWQRVFAALSDSRLLLFDAPDPRLSPASGALLQALDLRDPQFSATPVLASDVIHAQSRDLPRIFRVTASQLTVPPAMCTVLLLAESEAERERWLQVLGELQRLLLDTRPRPRPVYTLKEAYDNGLPLLPHALCAAIIDQERLALGTEEGLFVIHLHSNDIFQVGECRRVQRLAVSPTAGLLVVLCGRGPSVRLFALAKLESAEVAGAKIPESRGCQVLAAGCILQARTPVLCVAVKRQVLCYQLGPGPGPWQRRIRELQAPAAVQSLGLLGDRLCVGAAGTFALYPLLNEAAPLALGASLVPEELPPSRGGLGEALGAVELSLSEFLLLFATAGVYVDSAGRKSRVHELLWPAVPTGWGYAAPYLTVFSENSIDVFDVRKAEWVQTVPLKKVRPLNPEGSLFLFGTEKVRLTYLRNRLAEKDEFDIPDLTDNSRRQLFRTKSKRHFFFRVSEEQRQQRRRELLKDPFVRSKLISPPSNFNHLVHVGPTDGKPGARDLPTAPGGKGRGTRGSGPQRPHSFSEASRRPASVGSDGLTGDADAMKRKPWTSLSSESVSCSQGSLSPADSLIQVSERPRSLPPAPESEGSP</sequence>
<keyword evidence="6" id="KW-0597">Phosphoprotein</keyword>
<name>A0A6P6H6J0_PUMCO</name>
<keyword evidence="13 17" id="KW-0175">Coiled coil</keyword>
<evidence type="ECO:0000256" key="5">
    <source>
        <dbReference type="ARBA" id="ARBA00022527"/>
    </source>
</evidence>
<dbReference type="InterPro" id="IPR008271">
    <property type="entry name" value="Ser/Thr_kinase_AS"/>
</dbReference>
<dbReference type="SMART" id="SM00109">
    <property type="entry name" value="C1"/>
    <property type="match status" value="1"/>
</dbReference>
<evidence type="ECO:0000256" key="6">
    <source>
        <dbReference type="ARBA" id="ARBA00022553"/>
    </source>
</evidence>
<comment type="similarity">
    <text evidence="3">Belongs to the protein kinase superfamily. AGC Ser/Thr protein kinase family. DMPK subfamily.</text>
</comment>
<dbReference type="SUPFAM" id="SSF50729">
    <property type="entry name" value="PH domain-like"/>
    <property type="match status" value="1"/>
</dbReference>
<evidence type="ECO:0000256" key="16">
    <source>
        <dbReference type="PROSITE-ProRule" id="PRU10141"/>
    </source>
</evidence>
<feature type="region of interest" description="Disordered" evidence="18">
    <location>
        <begin position="292"/>
        <end position="316"/>
    </location>
</feature>
<evidence type="ECO:0000256" key="1">
    <source>
        <dbReference type="ARBA" id="ARBA00001946"/>
    </source>
</evidence>
<dbReference type="PROSITE" id="PS00479">
    <property type="entry name" value="ZF_DAG_PE_1"/>
    <property type="match status" value="1"/>
</dbReference>
<dbReference type="SUPFAM" id="SSF56112">
    <property type="entry name" value="Protein kinase-like (PK-like)"/>
    <property type="match status" value="1"/>
</dbReference>
<feature type="compositionally biased region" description="Low complexity" evidence="18">
    <location>
        <begin position="363"/>
        <end position="373"/>
    </location>
</feature>
<dbReference type="FunFam" id="3.30.200.20:FF:000017">
    <property type="entry name" value="Non-specific serine/threonine protein kinase"/>
    <property type="match status" value="1"/>
</dbReference>
<dbReference type="SUPFAM" id="SSF57889">
    <property type="entry name" value="Cysteine-rich domain"/>
    <property type="match status" value="1"/>
</dbReference>
<evidence type="ECO:0000256" key="8">
    <source>
        <dbReference type="ARBA" id="ARBA00022741"/>
    </source>
</evidence>
<organism evidence="24 25">
    <name type="scientific">Puma concolor</name>
    <name type="common">Mountain lion</name>
    <name type="synonym">Felis concolor</name>
    <dbReference type="NCBI Taxonomy" id="9696"/>
    <lineage>
        <taxon>Eukaryota</taxon>
        <taxon>Metazoa</taxon>
        <taxon>Chordata</taxon>
        <taxon>Craniata</taxon>
        <taxon>Vertebrata</taxon>
        <taxon>Euteleostomi</taxon>
        <taxon>Mammalia</taxon>
        <taxon>Eutheria</taxon>
        <taxon>Laurasiatheria</taxon>
        <taxon>Carnivora</taxon>
        <taxon>Feliformia</taxon>
        <taxon>Felidae</taxon>
        <taxon>Felinae</taxon>
        <taxon>Puma</taxon>
    </lineage>
</organism>
<evidence type="ECO:0000259" key="19">
    <source>
        <dbReference type="PROSITE" id="PS50003"/>
    </source>
</evidence>
<dbReference type="InterPro" id="IPR014930">
    <property type="entry name" value="Myotonic_dystrophy_kinase_coil"/>
</dbReference>
<dbReference type="FunFam" id="1.20.5.340:FF:000031">
    <property type="entry name" value="CDC42 binding protein kinase gamma"/>
    <property type="match status" value="1"/>
</dbReference>
<dbReference type="GO" id="GO:0031032">
    <property type="term" value="P:actomyosin structure organization"/>
    <property type="evidence" value="ECO:0007669"/>
    <property type="project" value="TreeGrafter"/>
</dbReference>
<dbReference type="FunFam" id="1.10.510.10:FF:000751">
    <property type="entry name" value="Non-specific serine/threonine protein kinase"/>
    <property type="match status" value="1"/>
</dbReference>
<feature type="domain" description="PH" evidence="19">
    <location>
        <begin position="776"/>
        <end position="895"/>
    </location>
</feature>
<evidence type="ECO:0000256" key="4">
    <source>
        <dbReference type="ARBA" id="ARBA00022490"/>
    </source>
</evidence>
<dbReference type="GO" id="GO:0005856">
    <property type="term" value="C:cytoskeleton"/>
    <property type="evidence" value="ECO:0007669"/>
    <property type="project" value="TreeGrafter"/>
</dbReference>
<dbReference type="InterPro" id="IPR001849">
    <property type="entry name" value="PH_domain"/>
</dbReference>
<evidence type="ECO:0000259" key="20">
    <source>
        <dbReference type="PROSITE" id="PS50011"/>
    </source>
</evidence>
<dbReference type="GO" id="GO:0008270">
    <property type="term" value="F:zinc ion binding"/>
    <property type="evidence" value="ECO:0007669"/>
    <property type="project" value="UniProtKB-KW"/>
</dbReference>
<evidence type="ECO:0000256" key="12">
    <source>
        <dbReference type="ARBA" id="ARBA00022840"/>
    </source>
</evidence>
<comment type="catalytic activity">
    <reaction evidence="15">
        <text>L-seryl-[protein] + ATP = O-phospho-L-seryl-[protein] + ADP + H(+)</text>
        <dbReference type="Rhea" id="RHEA:17989"/>
        <dbReference type="Rhea" id="RHEA-COMP:9863"/>
        <dbReference type="Rhea" id="RHEA-COMP:11604"/>
        <dbReference type="ChEBI" id="CHEBI:15378"/>
        <dbReference type="ChEBI" id="CHEBI:29999"/>
        <dbReference type="ChEBI" id="CHEBI:30616"/>
        <dbReference type="ChEBI" id="CHEBI:83421"/>
        <dbReference type="ChEBI" id="CHEBI:456216"/>
        <dbReference type="EC" id="2.7.11.1"/>
    </reaction>
</comment>
<evidence type="ECO:0000313" key="24">
    <source>
        <dbReference type="Proteomes" id="UP000515131"/>
    </source>
</evidence>
<dbReference type="PROSITE" id="PS00107">
    <property type="entry name" value="PROTEIN_KINASE_ATP"/>
    <property type="match status" value="1"/>
</dbReference>
<feature type="region of interest" description="Disordered" evidence="18">
    <location>
        <begin position="629"/>
        <end position="675"/>
    </location>
</feature>
<dbReference type="Gene3D" id="1.20.5.340">
    <property type="match status" value="1"/>
</dbReference>
<evidence type="ECO:0000256" key="9">
    <source>
        <dbReference type="ARBA" id="ARBA00022771"/>
    </source>
</evidence>
<feature type="domain" description="CRIB" evidence="22">
    <location>
        <begin position="1266"/>
        <end position="1279"/>
    </location>
</feature>
<protein>
    <submittedName>
        <fullName evidence="25">Serine/threonine-protein kinase MRCK gamma</fullName>
    </submittedName>
</protein>
<dbReference type="GO" id="GO:0005737">
    <property type="term" value="C:cytoplasm"/>
    <property type="evidence" value="ECO:0007669"/>
    <property type="project" value="UniProtKB-SubCell"/>
</dbReference>
<feature type="domain" description="Protein kinase" evidence="20">
    <location>
        <begin position="71"/>
        <end position="351"/>
    </location>
</feature>
<dbReference type="InterPro" id="IPR057529">
    <property type="entry name" value="MRCK/ROCK_PH"/>
</dbReference>
<dbReference type="CDD" id="cd01243">
    <property type="entry name" value="PH_MRCK"/>
    <property type="match status" value="1"/>
</dbReference>
<evidence type="ECO:0000256" key="3">
    <source>
        <dbReference type="ARBA" id="ARBA00005719"/>
    </source>
</evidence>
<feature type="coiled-coil region" evidence="17">
    <location>
        <begin position="435"/>
        <end position="505"/>
    </location>
</feature>
<evidence type="ECO:0000259" key="21">
    <source>
        <dbReference type="PROSITE" id="PS50081"/>
    </source>
</evidence>
<evidence type="ECO:0000256" key="13">
    <source>
        <dbReference type="ARBA" id="ARBA00023054"/>
    </source>
</evidence>
<dbReference type="PROSITE" id="PS00108">
    <property type="entry name" value="PROTEIN_KINASE_ST"/>
    <property type="match status" value="1"/>
</dbReference>
<dbReference type="Pfam" id="PF00780">
    <property type="entry name" value="CNH"/>
    <property type="match status" value="1"/>
</dbReference>
<reference evidence="25" key="1">
    <citation type="submission" date="2025-08" db="UniProtKB">
        <authorList>
            <consortium name="RefSeq"/>
        </authorList>
    </citation>
    <scope>IDENTIFICATION</scope>
    <source>
        <tissue evidence="25">Blood</tissue>
    </source>
</reference>
<evidence type="ECO:0000256" key="11">
    <source>
        <dbReference type="ARBA" id="ARBA00022833"/>
    </source>
</evidence>
<dbReference type="PROSITE" id="PS50219">
    <property type="entry name" value="CNH"/>
    <property type="match status" value="1"/>
</dbReference>
<comment type="cofactor">
    <cofactor evidence="1">
        <name>Mg(2+)</name>
        <dbReference type="ChEBI" id="CHEBI:18420"/>
    </cofactor>
</comment>
<evidence type="ECO:0000256" key="7">
    <source>
        <dbReference type="ARBA" id="ARBA00022723"/>
    </source>
</evidence>
<evidence type="ECO:0000256" key="10">
    <source>
        <dbReference type="ARBA" id="ARBA00022777"/>
    </source>
</evidence>
<gene>
    <name evidence="25" type="primary">CDC42BPG</name>
</gene>
<feature type="binding site" evidence="16">
    <location>
        <position position="100"/>
    </location>
    <ligand>
        <name>ATP</name>
        <dbReference type="ChEBI" id="CHEBI:30616"/>
    </ligand>
</feature>
<dbReference type="Pfam" id="PF00069">
    <property type="entry name" value="Pkinase"/>
    <property type="match status" value="1"/>
</dbReference>
<keyword evidence="10 25" id="KW-0808">Transferase</keyword>
<dbReference type="InterPro" id="IPR011009">
    <property type="entry name" value="Kinase-like_dom_sf"/>
</dbReference>
<dbReference type="FunFam" id="3.30.60.20:FF:000049">
    <property type="entry name" value="serine/threonine-protein kinase MRCK gamma isoform X2"/>
    <property type="match status" value="1"/>
</dbReference>
<keyword evidence="8 16" id="KW-0547">Nucleotide-binding</keyword>
<feature type="domain" description="CNH" evidence="23">
    <location>
        <begin position="921"/>
        <end position="1195"/>
    </location>
</feature>
<dbReference type="PANTHER" id="PTHR22988:SF22">
    <property type="entry name" value="SERINE_THREONINE-PROTEIN KINASE MRCK GAMMA"/>
    <property type="match status" value="1"/>
</dbReference>
<feature type="region of interest" description="Disordered" evidence="18">
    <location>
        <begin position="356"/>
        <end position="379"/>
    </location>
</feature>
<dbReference type="Gene3D" id="2.30.29.30">
    <property type="entry name" value="Pleckstrin-homology domain (PH domain)/Phosphotyrosine-binding domain (PTB)"/>
    <property type="match status" value="1"/>
</dbReference>
<dbReference type="InterPro" id="IPR046349">
    <property type="entry name" value="C1-like_sf"/>
</dbReference>
<feature type="region of interest" description="Disordered" evidence="18">
    <location>
        <begin position="1271"/>
        <end position="1380"/>
    </location>
</feature>
<keyword evidence="9" id="KW-0863">Zinc-finger</keyword>
<keyword evidence="11" id="KW-0862">Zinc</keyword>
<evidence type="ECO:0000313" key="25">
    <source>
        <dbReference type="RefSeq" id="XP_025771153.1"/>
    </source>
</evidence>
<dbReference type="PROSITE" id="PS50011">
    <property type="entry name" value="PROTEIN_KINASE_DOM"/>
    <property type="match status" value="1"/>
</dbReference>
<dbReference type="PROSITE" id="PS50003">
    <property type="entry name" value="PH_DOMAIN"/>
    <property type="match status" value="1"/>
</dbReference>
<evidence type="ECO:0000256" key="2">
    <source>
        <dbReference type="ARBA" id="ARBA00004496"/>
    </source>
</evidence>
<evidence type="ECO:0000256" key="18">
    <source>
        <dbReference type="SAM" id="MobiDB-lite"/>
    </source>
</evidence>
<keyword evidence="4" id="KW-0963">Cytoplasm</keyword>
<evidence type="ECO:0000259" key="22">
    <source>
        <dbReference type="PROSITE" id="PS50108"/>
    </source>
</evidence>
<dbReference type="InterPro" id="IPR000719">
    <property type="entry name" value="Prot_kinase_dom"/>
</dbReference>
<dbReference type="Pfam" id="PF25346">
    <property type="entry name" value="PH_MRCK"/>
    <property type="match status" value="1"/>
</dbReference>
<dbReference type="PROSITE" id="PS50108">
    <property type="entry name" value="CRIB"/>
    <property type="match status" value="1"/>
</dbReference>
<evidence type="ECO:0000259" key="23">
    <source>
        <dbReference type="PROSITE" id="PS50219"/>
    </source>
</evidence>
<dbReference type="Proteomes" id="UP000515131">
    <property type="component" value="Unplaced"/>
</dbReference>
<feature type="region of interest" description="Disordered" evidence="18">
    <location>
        <begin position="694"/>
        <end position="715"/>
    </location>
</feature>
<dbReference type="Pfam" id="PF08826">
    <property type="entry name" value="DMPK_coil"/>
    <property type="match status" value="1"/>
</dbReference>
<dbReference type="Gene3D" id="1.10.510.10">
    <property type="entry name" value="Transferase(Phosphotransferase) domain 1"/>
    <property type="match status" value="1"/>
</dbReference>
<keyword evidence="7" id="KW-0479">Metal-binding</keyword>
<dbReference type="PANTHER" id="PTHR22988">
    <property type="entry name" value="MYOTONIC DYSTROPHY S/T KINASE-RELATED"/>
    <property type="match status" value="1"/>
</dbReference>
<keyword evidence="12 16" id="KW-0067">ATP-binding</keyword>
<accession>A0A6P6H6J0</accession>
<dbReference type="InterPro" id="IPR001180">
    <property type="entry name" value="CNH_dom"/>
</dbReference>